<sequence>MPKIASGSGWQPGRKTDDMLLQPSLLTSVSPQKTVSKPLGATRGEPASKKPRLSAKETLRESSEDDDDSDDPIDGLKHIKRSTNIRRTYGHSRTIQRTASSLFSSPNNPSTTTTSLKKKKKKEIIDVDDSPPFRPRPKTKVKSVAQTDSTSEEEEEILEEAGGKPHKKAKPFPFSASGARTRSKSPSGSAGKGKGKGKVKDFPMETRSSRQVSAAISFPLSPRDDADGGDDTMMLGSPKRHSRPEAAPFPMTATQFGSPHVHRPAKQRNAGSDSQFSNYRSNDDEILSDSNAEKESLLPPGFRSPSSSKRRSSEPEDDSDLLLERRKRRKKGDAAKRTSSEISLLPASARGKELRNVANQIPY</sequence>
<gene>
    <name evidence="2" type="ORF">M407DRAFT_30316</name>
</gene>
<keyword evidence="3" id="KW-1185">Reference proteome</keyword>
<dbReference type="Proteomes" id="UP000054248">
    <property type="component" value="Unassembled WGS sequence"/>
</dbReference>
<protein>
    <submittedName>
        <fullName evidence="2">Uncharacterized protein</fullName>
    </submittedName>
</protein>
<dbReference type="AlphaFoldDB" id="A0A0C3KEX2"/>
<dbReference type="HOGENOM" id="CLU_763319_0_0_1"/>
<feature type="compositionally biased region" description="Acidic residues" evidence="1">
    <location>
        <begin position="63"/>
        <end position="73"/>
    </location>
</feature>
<feature type="compositionally biased region" description="Acidic residues" evidence="1">
    <location>
        <begin position="150"/>
        <end position="159"/>
    </location>
</feature>
<feature type="compositionally biased region" description="Basic and acidic residues" evidence="1">
    <location>
        <begin position="198"/>
        <end position="208"/>
    </location>
</feature>
<feature type="compositionally biased region" description="Polar residues" evidence="1">
    <location>
        <begin position="269"/>
        <end position="280"/>
    </location>
</feature>
<feature type="compositionally biased region" description="Low complexity" evidence="1">
    <location>
        <begin position="100"/>
        <end position="115"/>
    </location>
</feature>
<organism evidence="2 3">
    <name type="scientific">Tulasnella calospora MUT 4182</name>
    <dbReference type="NCBI Taxonomy" id="1051891"/>
    <lineage>
        <taxon>Eukaryota</taxon>
        <taxon>Fungi</taxon>
        <taxon>Dikarya</taxon>
        <taxon>Basidiomycota</taxon>
        <taxon>Agaricomycotina</taxon>
        <taxon>Agaricomycetes</taxon>
        <taxon>Cantharellales</taxon>
        <taxon>Tulasnellaceae</taxon>
        <taxon>Tulasnella</taxon>
    </lineage>
</organism>
<reference evidence="2 3" key="1">
    <citation type="submission" date="2014-04" db="EMBL/GenBank/DDBJ databases">
        <authorList>
            <consortium name="DOE Joint Genome Institute"/>
            <person name="Kuo A."/>
            <person name="Girlanda M."/>
            <person name="Perotto S."/>
            <person name="Kohler A."/>
            <person name="Nagy L.G."/>
            <person name="Floudas D."/>
            <person name="Copeland A."/>
            <person name="Barry K.W."/>
            <person name="Cichocki N."/>
            <person name="Veneault-Fourrey C."/>
            <person name="LaButti K."/>
            <person name="Lindquist E.A."/>
            <person name="Lipzen A."/>
            <person name="Lundell T."/>
            <person name="Morin E."/>
            <person name="Murat C."/>
            <person name="Sun H."/>
            <person name="Tunlid A."/>
            <person name="Henrissat B."/>
            <person name="Grigoriev I.V."/>
            <person name="Hibbett D.S."/>
            <person name="Martin F."/>
            <person name="Nordberg H.P."/>
            <person name="Cantor M.N."/>
            <person name="Hua S.X."/>
        </authorList>
    </citation>
    <scope>NUCLEOTIDE SEQUENCE [LARGE SCALE GENOMIC DNA]</scope>
    <source>
        <strain evidence="2 3">MUT 4182</strain>
    </source>
</reference>
<evidence type="ECO:0000313" key="2">
    <source>
        <dbReference type="EMBL" id="KIO20013.1"/>
    </source>
</evidence>
<proteinExistence type="predicted"/>
<name>A0A0C3KEX2_9AGAM</name>
<dbReference type="OrthoDB" id="3256286at2759"/>
<feature type="compositionally biased region" description="Polar residues" evidence="1">
    <location>
        <begin position="24"/>
        <end position="35"/>
    </location>
</feature>
<accession>A0A0C3KEX2</accession>
<evidence type="ECO:0000256" key="1">
    <source>
        <dbReference type="SAM" id="MobiDB-lite"/>
    </source>
</evidence>
<dbReference type="EMBL" id="KN823192">
    <property type="protein sequence ID" value="KIO20013.1"/>
    <property type="molecule type" value="Genomic_DNA"/>
</dbReference>
<feature type="region of interest" description="Disordered" evidence="1">
    <location>
        <begin position="1"/>
        <end position="363"/>
    </location>
</feature>
<feature type="compositionally biased region" description="Basic residues" evidence="1">
    <location>
        <begin position="78"/>
        <end position="90"/>
    </location>
</feature>
<reference evidence="3" key="2">
    <citation type="submission" date="2015-01" db="EMBL/GenBank/DDBJ databases">
        <title>Evolutionary Origins and Diversification of the Mycorrhizal Mutualists.</title>
        <authorList>
            <consortium name="DOE Joint Genome Institute"/>
            <consortium name="Mycorrhizal Genomics Consortium"/>
            <person name="Kohler A."/>
            <person name="Kuo A."/>
            <person name="Nagy L.G."/>
            <person name="Floudas D."/>
            <person name="Copeland A."/>
            <person name="Barry K.W."/>
            <person name="Cichocki N."/>
            <person name="Veneault-Fourrey C."/>
            <person name="LaButti K."/>
            <person name="Lindquist E.A."/>
            <person name="Lipzen A."/>
            <person name="Lundell T."/>
            <person name="Morin E."/>
            <person name="Murat C."/>
            <person name="Riley R."/>
            <person name="Ohm R."/>
            <person name="Sun H."/>
            <person name="Tunlid A."/>
            <person name="Henrissat B."/>
            <person name="Grigoriev I.V."/>
            <person name="Hibbett D.S."/>
            <person name="Martin F."/>
        </authorList>
    </citation>
    <scope>NUCLEOTIDE SEQUENCE [LARGE SCALE GENOMIC DNA]</scope>
    <source>
        <strain evidence="3">MUT 4182</strain>
    </source>
</reference>
<evidence type="ECO:0000313" key="3">
    <source>
        <dbReference type="Proteomes" id="UP000054248"/>
    </source>
</evidence>